<protein>
    <recommendedName>
        <fullName evidence="4">SUKH-4 immunity protein</fullName>
    </recommendedName>
</protein>
<gene>
    <name evidence="1" type="ORF">AB1300_22695</name>
    <name evidence="2" type="ORF">AB1300_24470</name>
</gene>
<dbReference type="Proteomes" id="UP001558534">
    <property type="component" value="Unassembled WGS sequence"/>
</dbReference>
<evidence type="ECO:0008006" key="4">
    <source>
        <dbReference type="Google" id="ProtNLM"/>
    </source>
</evidence>
<dbReference type="RefSeq" id="WP_368638404.1">
    <property type="nucleotide sequence ID" value="NZ_JBFRHK010000021.1"/>
</dbReference>
<dbReference type="InterPro" id="IPR025851">
    <property type="entry name" value="SUKH-4"/>
</dbReference>
<dbReference type="EMBL" id="JBFRHK010000026">
    <property type="protein sequence ID" value="MEX3748236.1"/>
    <property type="molecule type" value="Genomic_DNA"/>
</dbReference>
<evidence type="ECO:0000313" key="2">
    <source>
        <dbReference type="EMBL" id="MEX3748236.1"/>
    </source>
</evidence>
<accession>A0ABV3W5D4</accession>
<name>A0ABV3W5D4_9BACI</name>
<dbReference type="Pfam" id="PF14435">
    <property type="entry name" value="SUKH-4"/>
    <property type="match status" value="1"/>
</dbReference>
<comment type="caution">
    <text evidence="2">The sequence shown here is derived from an EMBL/GenBank/DDBJ whole genome shotgun (WGS) entry which is preliminary data.</text>
</comment>
<dbReference type="EMBL" id="JBFRHK010000021">
    <property type="protein sequence ID" value="MEX3747911.1"/>
    <property type="molecule type" value="Genomic_DNA"/>
</dbReference>
<proteinExistence type="predicted"/>
<evidence type="ECO:0000313" key="1">
    <source>
        <dbReference type="EMBL" id="MEX3747911.1"/>
    </source>
</evidence>
<keyword evidence="3" id="KW-1185">Reference proteome</keyword>
<evidence type="ECO:0000313" key="3">
    <source>
        <dbReference type="Proteomes" id="UP001558534"/>
    </source>
</evidence>
<sequence>MEPIINEIKVQFVKIAETEIKASSLLTDLCNKLNLLLPYYNNALTFYSNDLYSFNINDKSVVIFGHDLGGYFVLDENNGTIGHLIEDNGKLKVRFCNTNINQFICFNNLFICMVYKIINNEISDNFFDSFIETLEKFFSDIDKQALFNEENFWSERVYELSDGFFPLGDERIKFYENLKEIEDSKEK</sequence>
<organism evidence="2 3">
    <name type="scientific">Lysinibacillus xylanilyticus</name>
    <dbReference type="NCBI Taxonomy" id="582475"/>
    <lineage>
        <taxon>Bacteria</taxon>
        <taxon>Bacillati</taxon>
        <taxon>Bacillota</taxon>
        <taxon>Bacilli</taxon>
        <taxon>Bacillales</taxon>
        <taxon>Bacillaceae</taxon>
        <taxon>Lysinibacillus</taxon>
    </lineage>
</organism>
<reference evidence="2 3" key="1">
    <citation type="submission" date="2024-07" db="EMBL/GenBank/DDBJ databases">
        <title>Characterization of a bacterium isolated from hydrolysated instant sea cucumber by whole-genome sequencing and metabolomics.</title>
        <authorList>
            <person name="Luo X."/>
            <person name="Zhang Z."/>
            <person name="Zheng Z."/>
            <person name="Zhang W."/>
            <person name="Ming T."/>
            <person name="Jiao L."/>
            <person name="Su X."/>
            <person name="Kong F."/>
            <person name="Xu J."/>
        </authorList>
    </citation>
    <scope>NUCLEOTIDE SEQUENCE [LARGE SCALE GENOMIC DNA]</scope>
    <source>
        <strain evidence="2 3">XL-2024</strain>
    </source>
</reference>